<dbReference type="Gene3D" id="3.20.20.150">
    <property type="entry name" value="Divalent-metal-dependent TIM barrel enzymes"/>
    <property type="match status" value="1"/>
</dbReference>
<dbReference type="InterPro" id="IPR036237">
    <property type="entry name" value="Xyl_isomerase-like_sf"/>
</dbReference>
<accession>A0A7C4PI44</accession>
<keyword evidence="2" id="KW-0413">Isomerase</keyword>
<dbReference type="InterPro" id="IPR050312">
    <property type="entry name" value="IolE/XylAMocC-like"/>
</dbReference>
<dbReference type="PANTHER" id="PTHR12110:SF41">
    <property type="entry name" value="INOSOSE DEHYDRATASE"/>
    <property type="match status" value="1"/>
</dbReference>
<proteinExistence type="predicted"/>
<comment type="caution">
    <text evidence="2">The sequence shown here is derived from an EMBL/GenBank/DDBJ whole genome shotgun (WGS) entry which is preliminary data.</text>
</comment>
<dbReference type="InterPro" id="IPR013022">
    <property type="entry name" value="Xyl_isomerase-like_TIM-brl"/>
</dbReference>
<dbReference type="GO" id="GO:0016853">
    <property type="term" value="F:isomerase activity"/>
    <property type="evidence" value="ECO:0007669"/>
    <property type="project" value="UniProtKB-KW"/>
</dbReference>
<name>A0A7C4PI44_9CHLR</name>
<dbReference type="PANTHER" id="PTHR12110">
    <property type="entry name" value="HYDROXYPYRUVATE ISOMERASE"/>
    <property type="match status" value="1"/>
</dbReference>
<dbReference type="EMBL" id="DSYK01000694">
    <property type="protein sequence ID" value="HGS22941.1"/>
    <property type="molecule type" value="Genomic_DNA"/>
</dbReference>
<sequence length="265" mass="29586">MPSGEGISPYFPFQRNQSMSPKMALQLYTLRDLTSHDFEGVVRKVAAMGYQGVETAGFGNSNPNAAKRLLDSLGLEVVGLHAPMPLGERRQEVIDHALLFGCRYLVTPHIGREDVKDMDAIQNLCDRLNQSQKVAKAHGMTLVIHNHWWEYARMNGRLIADLMIDLLDPAILFELDTYWIKVAGVDPAERVRQLGKRAPLLHIKDGPGVRDEPQTALGEGIMDFASIRDAGGSTTEWWIMEADRVNGDPLEAVEKSIHFMKGLLQ</sequence>
<reference evidence="2" key="1">
    <citation type="journal article" date="2020" name="mSystems">
        <title>Genome- and Community-Level Interaction Insights into Carbon Utilization and Element Cycling Functions of Hydrothermarchaeota in Hydrothermal Sediment.</title>
        <authorList>
            <person name="Zhou Z."/>
            <person name="Liu Y."/>
            <person name="Xu W."/>
            <person name="Pan J."/>
            <person name="Luo Z.H."/>
            <person name="Li M."/>
        </authorList>
    </citation>
    <scope>NUCLEOTIDE SEQUENCE [LARGE SCALE GENOMIC DNA]</scope>
    <source>
        <strain evidence="2">SpSt-573</strain>
    </source>
</reference>
<evidence type="ECO:0000313" key="2">
    <source>
        <dbReference type="EMBL" id="HGS22941.1"/>
    </source>
</evidence>
<evidence type="ECO:0000259" key="1">
    <source>
        <dbReference type="Pfam" id="PF01261"/>
    </source>
</evidence>
<dbReference type="AlphaFoldDB" id="A0A7C4PI44"/>
<dbReference type="SUPFAM" id="SSF51658">
    <property type="entry name" value="Xylose isomerase-like"/>
    <property type="match status" value="1"/>
</dbReference>
<dbReference type="Pfam" id="PF01261">
    <property type="entry name" value="AP_endonuc_2"/>
    <property type="match status" value="1"/>
</dbReference>
<protein>
    <submittedName>
        <fullName evidence="2">Sugar phosphate isomerase/epimerase</fullName>
    </submittedName>
</protein>
<gene>
    <name evidence="2" type="ORF">ENT37_13890</name>
</gene>
<organism evidence="2">
    <name type="scientific">Anaerolinea thermolimosa</name>
    <dbReference type="NCBI Taxonomy" id="229919"/>
    <lineage>
        <taxon>Bacteria</taxon>
        <taxon>Bacillati</taxon>
        <taxon>Chloroflexota</taxon>
        <taxon>Anaerolineae</taxon>
        <taxon>Anaerolineales</taxon>
        <taxon>Anaerolineaceae</taxon>
        <taxon>Anaerolinea</taxon>
    </lineage>
</organism>
<feature type="domain" description="Xylose isomerase-like TIM barrel" evidence="1">
    <location>
        <begin position="42"/>
        <end position="261"/>
    </location>
</feature>